<dbReference type="EMBL" id="CP007174">
    <property type="protein sequence ID" value="AIF84910.1"/>
    <property type="molecule type" value="Genomic_DNA"/>
</dbReference>
<dbReference type="Proteomes" id="UP000028194">
    <property type="component" value="Chromosome"/>
</dbReference>
<organism evidence="1 2">
    <name type="scientific">Candidatus Nitrososphaera evergladensis SR1</name>
    <dbReference type="NCBI Taxonomy" id="1459636"/>
    <lineage>
        <taxon>Archaea</taxon>
        <taxon>Nitrososphaerota</taxon>
        <taxon>Nitrososphaeria</taxon>
        <taxon>Nitrososphaerales</taxon>
        <taxon>Nitrososphaeraceae</taxon>
        <taxon>Nitrososphaera</taxon>
    </lineage>
</organism>
<dbReference type="AlphaFoldDB" id="A0A075MUL0"/>
<dbReference type="eggNOG" id="arCOG07781">
    <property type="taxonomic scope" value="Archaea"/>
</dbReference>
<name>A0A075MUL0_9ARCH</name>
<proteinExistence type="predicted"/>
<sequence>MCMEGRRTRKKINAAISMTTTTIPAFAVTIALLLIIAAVPAIALPSPAFAATFHISGEASCKALPLSGGNATWNSSEHQCAIPAGSALALSGNSAIAVDSGIVLVNQGAIQNSGGGAINIAAGAKIHNKGTFDNTGKVGGSGSILNDGVLNNAATIAISSPGGIENAKTGILSNSGFIHTGSLANAGTLFNSGVIDSKSHIENSGTIVNGGTIKSP</sequence>
<accession>A0A075MUL0</accession>
<evidence type="ECO:0000313" key="1">
    <source>
        <dbReference type="EMBL" id="AIF84910.1"/>
    </source>
</evidence>
<reference evidence="1 2" key="1">
    <citation type="journal article" date="2014" name="PLoS ONE">
        <title>Genome Sequence of Candidatus Nitrososphaera evergladensis from Group I.1b Enriched from Everglades Soil Reveals Novel Genomic Features of the Ammonia-Oxidizing Archaea.</title>
        <authorList>
            <person name="Zhalnina K.V."/>
            <person name="Dias R."/>
            <person name="Leonard M.T."/>
            <person name="Dorr de Quadros P."/>
            <person name="Camargo F.A."/>
            <person name="Drew J.C."/>
            <person name="Farmerie W.G."/>
            <person name="Daroub S.H."/>
            <person name="Triplett E.W."/>
        </authorList>
    </citation>
    <scope>NUCLEOTIDE SEQUENCE [LARGE SCALE GENOMIC DNA]</scope>
    <source>
        <strain evidence="1 2">SR1</strain>
    </source>
</reference>
<keyword evidence="2" id="KW-1185">Reference proteome</keyword>
<protein>
    <submittedName>
        <fullName evidence="1">Uncharacterized protein</fullName>
    </submittedName>
</protein>
<dbReference type="KEGG" id="nev:NTE_02872"/>
<evidence type="ECO:0000313" key="2">
    <source>
        <dbReference type="Proteomes" id="UP000028194"/>
    </source>
</evidence>
<dbReference type="HOGENOM" id="CLU_1275265_0_0_2"/>
<dbReference type="STRING" id="1459636.NTE_02872"/>
<gene>
    <name evidence="1" type="ORF">NTE_02872</name>
</gene>